<sequence>MISEAKRWRIIDLINWGEEHFTQKNIDNARFEMEWFLCHVLNYKRIDLYIRFEDILCEKDLFKLRKMVQRRLTGEPFQHIISKGSFYGRDFIIDKNVLVPRPETEIIIERLKLKEKINSLLDIGTGSGCIAITASLEGLAKNIFATDISPHAVKIAKKNMKFLKADNIQFSVHDFLLSNFNTKFDVVVSNPPYIAINQFNNLQIEVRDYDPLTALTDNRDGLTFYRKFSNQFDKLLNPNGILILEFGGKEQKPHVENIFSDNKLTTDFYKDLQNQWRVVEVRRCS</sequence>
<dbReference type="InterPro" id="IPR002052">
    <property type="entry name" value="DNA_methylase_N6_adenine_CS"/>
</dbReference>
<dbReference type="SUPFAM" id="SSF53335">
    <property type="entry name" value="S-adenosyl-L-methionine-dependent methyltransferases"/>
    <property type="match status" value="1"/>
</dbReference>
<dbReference type="CDD" id="cd02440">
    <property type="entry name" value="AdoMet_MTases"/>
    <property type="match status" value="1"/>
</dbReference>
<dbReference type="PROSITE" id="PS00092">
    <property type="entry name" value="N6_MTASE"/>
    <property type="match status" value="1"/>
</dbReference>
<dbReference type="Pfam" id="PF06325">
    <property type="entry name" value="PrmA"/>
    <property type="match status" value="1"/>
</dbReference>
<dbReference type="NCBIfam" id="TIGR00536">
    <property type="entry name" value="hemK_fam"/>
    <property type="match status" value="1"/>
</dbReference>
<dbReference type="GO" id="GO:0032259">
    <property type="term" value="P:methylation"/>
    <property type="evidence" value="ECO:0007669"/>
    <property type="project" value="UniProtKB-KW"/>
</dbReference>
<dbReference type="GO" id="GO:0008276">
    <property type="term" value="F:protein methyltransferase activity"/>
    <property type="evidence" value="ECO:0007669"/>
    <property type="project" value="InterPro"/>
</dbReference>
<evidence type="ECO:0000256" key="2">
    <source>
        <dbReference type="ARBA" id="ARBA00022679"/>
    </source>
</evidence>
<gene>
    <name evidence="5" type="ORF">METZ01_LOCUS316032</name>
</gene>
<dbReference type="EMBL" id="UINC01101947">
    <property type="protein sequence ID" value="SVC63178.1"/>
    <property type="molecule type" value="Genomic_DNA"/>
</dbReference>
<evidence type="ECO:0000313" key="5">
    <source>
        <dbReference type="EMBL" id="SVC63178.1"/>
    </source>
</evidence>
<dbReference type="Gene3D" id="1.10.8.10">
    <property type="entry name" value="DNA helicase RuvA subunit, C-terminal domain"/>
    <property type="match status" value="1"/>
</dbReference>
<proteinExistence type="predicted"/>
<dbReference type="Pfam" id="PF17827">
    <property type="entry name" value="PrmC_N"/>
    <property type="match status" value="1"/>
</dbReference>
<dbReference type="InterPro" id="IPR019874">
    <property type="entry name" value="RF_methyltr_PrmC"/>
</dbReference>
<keyword evidence="2" id="KW-0808">Transferase</keyword>
<evidence type="ECO:0000256" key="3">
    <source>
        <dbReference type="ARBA" id="ARBA00022691"/>
    </source>
</evidence>
<reference evidence="5" key="1">
    <citation type="submission" date="2018-05" db="EMBL/GenBank/DDBJ databases">
        <authorList>
            <person name="Lanie J.A."/>
            <person name="Ng W.-L."/>
            <person name="Kazmierczak K.M."/>
            <person name="Andrzejewski T.M."/>
            <person name="Davidsen T.M."/>
            <person name="Wayne K.J."/>
            <person name="Tettelin H."/>
            <person name="Glass J.I."/>
            <person name="Rusch D."/>
            <person name="Podicherti R."/>
            <person name="Tsui H.-C.T."/>
            <person name="Winkler M.E."/>
        </authorList>
    </citation>
    <scope>NUCLEOTIDE SEQUENCE</scope>
</reference>
<evidence type="ECO:0000259" key="4">
    <source>
        <dbReference type="Pfam" id="PF17827"/>
    </source>
</evidence>
<dbReference type="Gene3D" id="3.40.50.150">
    <property type="entry name" value="Vaccinia Virus protein VP39"/>
    <property type="match status" value="1"/>
</dbReference>
<name>A0A382NRS1_9ZZZZ</name>
<dbReference type="PANTHER" id="PTHR18895">
    <property type="entry name" value="HEMK METHYLTRANSFERASE"/>
    <property type="match status" value="1"/>
</dbReference>
<accession>A0A382NRS1</accession>
<dbReference type="GO" id="GO:0003676">
    <property type="term" value="F:nucleic acid binding"/>
    <property type="evidence" value="ECO:0007669"/>
    <property type="project" value="InterPro"/>
</dbReference>
<dbReference type="InterPro" id="IPR050320">
    <property type="entry name" value="N5-glutamine_MTase"/>
</dbReference>
<feature type="domain" description="Release factor glutamine methyltransferase N-terminal" evidence="4">
    <location>
        <begin position="12"/>
        <end position="81"/>
    </location>
</feature>
<keyword evidence="1" id="KW-0489">Methyltransferase</keyword>
<evidence type="ECO:0000256" key="1">
    <source>
        <dbReference type="ARBA" id="ARBA00022603"/>
    </source>
</evidence>
<keyword evidence="3" id="KW-0949">S-adenosyl-L-methionine</keyword>
<dbReference type="PANTHER" id="PTHR18895:SF74">
    <property type="entry name" value="MTRF1L RELEASE FACTOR GLUTAMINE METHYLTRANSFERASE"/>
    <property type="match status" value="1"/>
</dbReference>
<dbReference type="AlphaFoldDB" id="A0A382NRS1"/>
<dbReference type="NCBIfam" id="TIGR03534">
    <property type="entry name" value="RF_mod_PrmC"/>
    <property type="match status" value="1"/>
</dbReference>
<dbReference type="InterPro" id="IPR040758">
    <property type="entry name" value="PrmC_N"/>
</dbReference>
<protein>
    <recommendedName>
        <fullName evidence="4">Release factor glutamine methyltransferase N-terminal domain-containing protein</fullName>
    </recommendedName>
</protein>
<dbReference type="InterPro" id="IPR029063">
    <property type="entry name" value="SAM-dependent_MTases_sf"/>
</dbReference>
<organism evidence="5">
    <name type="scientific">marine metagenome</name>
    <dbReference type="NCBI Taxonomy" id="408172"/>
    <lineage>
        <taxon>unclassified sequences</taxon>
        <taxon>metagenomes</taxon>
        <taxon>ecological metagenomes</taxon>
    </lineage>
</organism>
<dbReference type="InterPro" id="IPR004556">
    <property type="entry name" value="HemK-like"/>
</dbReference>